<proteinExistence type="predicted"/>
<evidence type="ECO:0000313" key="2">
    <source>
        <dbReference type="EMBL" id="APA05295.1"/>
    </source>
</evidence>
<dbReference type="VEuPathDB" id="FungiDB:sscle_01g000650"/>
<dbReference type="KEGG" id="ssl:SS1G_09690"/>
<dbReference type="EMBL" id="CP017814">
    <property type="protein sequence ID" value="APA05295.1"/>
    <property type="molecule type" value="Genomic_DNA"/>
</dbReference>
<accession>A0A1D9PRE4</accession>
<dbReference type="RefSeq" id="XP_001589057.1">
    <property type="nucleotide sequence ID" value="XM_001589007.1"/>
</dbReference>
<keyword evidence="1" id="KW-0812">Transmembrane</keyword>
<keyword evidence="1" id="KW-1133">Transmembrane helix</keyword>
<feature type="transmembrane region" description="Helical" evidence="1">
    <location>
        <begin position="35"/>
        <end position="56"/>
    </location>
</feature>
<organism evidence="2 3">
    <name type="scientific">Sclerotinia sclerotiorum (strain ATCC 18683 / 1980 / Ss-1)</name>
    <name type="common">White mold</name>
    <name type="synonym">Whetzelinia sclerotiorum</name>
    <dbReference type="NCBI Taxonomy" id="665079"/>
    <lineage>
        <taxon>Eukaryota</taxon>
        <taxon>Fungi</taxon>
        <taxon>Dikarya</taxon>
        <taxon>Ascomycota</taxon>
        <taxon>Pezizomycotina</taxon>
        <taxon>Leotiomycetes</taxon>
        <taxon>Helotiales</taxon>
        <taxon>Sclerotiniaceae</taxon>
        <taxon>Sclerotinia</taxon>
    </lineage>
</organism>
<protein>
    <submittedName>
        <fullName evidence="2">Uncharacterized protein</fullName>
    </submittedName>
</protein>
<sequence>MFCATPAGPDGVLMCDGLDFNTFFSTRVRETQKMLASFMAVAMLGGWSSISTPYSVRQ</sequence>
<keyword evidence="1" id="KW-0472">Membrane</keyword>
<evidence type="ECO:0000313" key="3">
    <source>
        <dbReference type="Proteomes" id="UP000177798"/>
    </source>
</evidence>
<name>A0A1D9PRE4_SCLS1</name>
<reference evidence="3" key="1">
    <citation type="journal article" date="2017" name="Genome Biol. Evol.">
        <title>The complete genome sequence of the phytopathogenic fungus Sclerotinia sclerotiorum reveals insights into the genome architecture of broad host range pathogens.</title>
        <authorList>
            <person name="Derbyshire M."/>
            <person name="Denton-Giles M."/>
            <person name="Hegedus D."/>
            <person name="Seifbarghy S."/>
            <person name="Rollins J."/>
            <person name="van Kan J."/>
            <person name="Seidl M.F."/>
            <person name="Faino L."/>
            <person name="Mbengue M."/>
            <person name="Navaud O."/>
            <person name="Raffaele S."/>
            <person name="Hammond-Kosack K."/>
            <person name="Heard S."/>
            <person name="Oliver R."/>
        </authorList>
    </citation>
    <scope>NUCLEOTIDE SEQUENCE [LARGE SCALE GENOMIC DNA]</scope>
    <source>
        <strain evidence="3">ATCC 18683 / 1980 / Ss-1</strain>
    </source>
</reference>
<gene>
    <name evidence="2" type="ORF">sscle_01g000650</name>
</gene>
<dbReference type="AlphaFoldDB" id="A0A1D9PRE4"/>
<dbReference type="Proteomes" id="UP000177798">
    <property type="component" value="Chromosome 1"/>
</dbReference>
<evidence type="ECO:0000256" key="1">
    <source>
        <dbReference type="SAM" id="Phobius"/>
    </source>
</evidence>